<feature type="transmembrane region" description="Helical" evidence="6">
    <location>
        <begin position="72"/>
        <end position="90"/>
    </location>
</feature>
<proteinExistence type="predicted"/>
<organism evidence="8 9">
    <name type="scientific">Succiniclasticum ruminis</name>
    <dbReference type="NCBI Taxonomy" id="40841"/>
    <lineage>
        <taxon>Bacteria</taxon>
        <taxon>Bacillati</taxon>
        <taxon>Bacillota</taxon>
        <taxon>Negativicutes</taxon>
        <taxon>Acidaminococcales</taxon>
        <taxon>Acidaminococcaceae</taxon>
        <taxon>Succiniclasticum</taxon>
    </lineage>
</organism>
<reference evidence="9" key="1">
    <citation type="submission" date="2016-10" db="EMBL/GenBank/DDBJ databases">
        <authorList>
            <person name="Varghese N."/>
            <person name="Submissions S."/>
        </authorList>
    </citation>
    <scope>NUCLEOTIDE SEQUENCE [LARGE SCALE GENOMIC DNA]</scope>
    <source>
        <strain evidence="9">DSM 11005</strain>
    </source>
</reference>
<keyword evidence="2" id="KW-0813">Transport</keyword>
<evidence type="ECO:0000256" key="5">
    <source>
        <dbReference type="ARBA" id="ARBA00023136"/>
    </source>
</evidence>
<feature type="transmembrane region" description="Helical" evidence="6">
    <location>
        <begin position="331"/>
        <end position="351"/>
    </location>
</feature>
<keyword evidence="3 6" id="KW-0812">Transmembrane</keyword>
<dbReference type="GO" id="GO:0005886">
    <property type="term" value="C:plasma membrane"/>
    <property type="evidence" value="ECO:0007669"/>
    <property type="project" value="UniProtKB-SubCell"/>
</dbReference>
<dbReference type="OrthoDB" id="9770492at2"/>
<dbReference type="CDD" id="cd17478">
    <property type="entry name" value="MFS_FsR"/>
    <property type="match status" value="1"/>
</dbReference>
<dbReference type="SUPFAM" id="SSF103473">
    <property type="entry name" value="MFS general substrate transporter"/>
    <property type="match status" value="1"/>
</dbReference>
<dbReference type="PANTHER" id="PTHR43129:SF1">
    <property type="entry name" value="FOSMIDOMYCIN RESISTANCE PROTEIN"/>
    <property type="match status" value="1"/>
</dbReference>
<gene>
    <name evidence="8" type="ORF">SAMN04487864_104176</name>
</gene>
<accession>A0A1G6KBX7</accession>
<dbReference type="PROSITE" id="PS50850">
    <property type="entry name" value="MFS"/>
    <property type="match status" value="1"/>
</dbReference>
<dbReference type="InterPro" id="IPR020846">
    <property type="entry name" value="MFS_dom"/>
</dbReference>
<dbReference type="PANTHER" id="PTHR43129">
    <property type="entry name" value="FOSMIDOMYCIN RESISTANCE PROTEIN"/>
    <property type="match status" value="1"/>
</dbReference>
<dbReference type="Pfam" id="PF07690">
    <property type="entry name" value="MFS_1"/>
    <property type="match status" value="1"/>
</dbReference>
<dbReference type="InterPro" id="IPR011701">
    <property type="entry name" value="MFS"/>
</dbReference>
<evidence type="ECO:0000256" key="4">
    <source>
        <dbReference type="ARBA" id="ARBA00022989"/>
    </source>
</evidence>
<feature type="transmembrane region" description="Helical" evidence="6">
    <location>
        <begin position="157"/>
        <end position="176"/>
    </location>
</feature>
<keyword evidence="9" id="KW-1185">Reference proteome</keyword>
<feature type="transmembrane region" description="Helical" evidence="6">
    <location>
        <begin position="216"/>
        <end position="235"/>
    </location>
</feature>
<feature type="transmembrane region" description="Helical" evidence="6">
    <location>
        <begin position="363"/>
        <end position="381"/>
    </location>
</feature>
<feature type="transmembrane region" description="Helical" evidence="6">
    <location>
        <begin position="96"/>
        <end position="119"/>
    </location>
</feature>
<dbReference type="Proteomes" id="UP000198943">
    <property type="component" value="Unassembled WGS sequence"/>
</dbReference>
<evidence type="ECO:0000256" key="2">
    <source>
        <dbReference type="ARBA" id="ARBA00022448"/>
    </source>
</evidence>
<dbReference type="GO" id="GO:0022857">
    <property type="term" value="F:transmembrane transporter activity"/>
    <property type="evidence" value="ECO:0007669"/>
    <property type="project" value="InterPro"/>
</dbReference>
<name>A0A1G6KBX7_9FIRM</name>
<evidence type="ECO:0000256" key="1">
    <source>
        <dbReference type="ARBA" id="ARBA00004651"/>
    </source>
</evidence>
<evidence type="ECO:0000313" key="9">
    <source>
        <dbReference type="Proteomes" id="UP000198943"/>
    </source>
</evidence>
<feature type="transmembrane region" description="Helical" evidence="6">
    <location>
        <begin position="39"/>
        <end position="60"/>
    </location>
</feature>
<feature type="transmembrane region" description="Helical" evidence="6">
    <location>
        <begin position="247"/>
        <end position="267"/>
    </location>
</feature>
<dbReference type="AlphaFoldDB" id="A0A1G6KBX7"/>
<comment type="subcellular location">
    <subcellularLocation>
        <location evidence="1">Cell membrane</location>
        <topology evidence="1">Multi-pass membrane protein</topology>
    </subcellularLocation>
</comment>
<keyword evidence="4 6" id="KW-1133">Transmembrane helix</keyword>
<dbReference type="RefSeq" id="WP_093729859.1">
    <property type="nucleotide sequence ID" value="NZ_FMYW01000004.1"/>
</dbReference>
<protein>
    <submittedName>
        <fullName evidence="8">MFS transporter, FSR family, fosmidomycin resistance protein</fullName>
    </submittedName>
</protein>
<keyword evidence="5 6" id="KW-0472">Membrane</keyword>
<dbReference type="EMBL" id="FMYW01000004">
    <property type="protein sequence ID" value="SDC28500.1"/>
    <property type="molecule type" value="Genomic_DNA"/>
</dbReference>
<feature type="transmembrane region" description="Helical" evidence="6">
    <location>
        <begin position="131"/>
        <end position="151"/>
    </location>
</feature>
<dbReference type="Gene3D" id="1.20.1250.20">
    <property type="entry name" value="MFS general substrate transporter like domains"/>
    <property type="match status" value="2"/>
</dbReference>
<feature type="transmembrane region" description="Helical" evidence="6">
    <location>
        <begin position="296"/>
        <end position="319"/>
    </location>
</feature>
<evidence type="ECO:0000313" key="8">
    <source>
        <dbReference type="EMBL" id="SDC28500.1"/>
    </source>
</evidence>
<evidence type="ECO:0000259" key="7">
    <source>
        <dbReference type="PROSITE" id="PS50850"/>
    </source>
</evidence>
<evidence type="ECO:0000256" key="3">
    <source>
        <dbReference type="ARBA" id="ARBA00022692"/>
    </source>
</evidence>
<sequence>MKKIDPAVYLFSLGHLSVDWCQGAIPALLPYFIRNYDLSYQAAGTLIFANVLVASVLQPLFGYYSDRISRPWFIPLGTLFCGISVALMGLCTSYSAIFAAAMLSGVGSAIFHPEAALMVNRIAAQAKGQALGTFSVGGNAGFAVGPIVAGFCAYKAGIHSLLIFFIVNAVLAAALWTRMTCILRQAAVLDRQQTGKQETKVRENDWKSFAILSMPIFARSVGFTLSNTFIPIYWMTVLHASATQGTTALSILFTIGACITFGGGLLADRFGYVKVIRAAFFCMVPTYLFLTHTTDIWVATALLVPAAVSIFMPYSPIVVLGQTYLAKNAGFASGVTLGLTTTLGGIFAPLVGGAADRWGLVPALQIFWIAGLIGLIAAFFLPEPEKE</sequence>
<dbReference type="InterPro" id="IPR036259">
    <property type="entry name" value="MFS_trans_sf"/>
</dbReference>
<feature type="domain" description="Major facilitator superfamily (MFS) profile" evidence="7">
    <location>
        <begin position="1"/>
        <end position="386"/>
    </location>
</feature>
<evidence type="ECO:0000256" key="6">
    <source>
        <dbReference type="SAM" id="Phobius"/>
    </source>
</evidence>